<comment type="caution">
    <text evidence="3">The sequence shown here is derived from an EMBL/GenBank/DDBJ whole genome shotgun (WGS) entry which is preliminary data.</text>
</comment>
<evidence type="ECO:0000259" key="2">
    <source>
        <dbReference type="Pfam" id="PF16344"/>
    </source>
</evidence>
<evidence type="ECO:0000259" key="1">
    <source>
        <dbReference type="Pfam" id="PF04773"/>
    </source>
</evidence>
<dbReference type="PIRSF" id="PIRSF018266">
    <property type="entry name" value="FecR"/>
    <property type="match status" value="1"/>
</dbReference>
<reference evidence="4" key="1">
    <citation type="journal article" date="2019" name="Int. J. Syst. Evol. Microbiol.">
        <title>The Global Catalogue of Microorganisms (GCM) 10K type strain sequencing project: providing services to taxonomists for standard genome sequencing and annotation.</title>
        <authorList>
            <consortium name="The Broad Institute Genomics Platform"/>
            <consortium name="The Broad Institute Genome Sequencing Center for Infectious Disease"/>
            <person name="Wu L."/>
            <person name="Ma J."/>
        </authorList>
    </citation>
    <scope>NUCLEOTIDE SEQUENCE [LARGE SCALE GENOMIC DNA]</scope>
    <source>
        <strain evidence="4">JCM 31920</strain>
    </source>
</reference>
<dbReference type="Proteomes" id="UP001501508">
    <property type="component" value="Unassembled WGS sequence"/>
</dbReference>
<dbReference type="EMBL" id="BAABEY010000026">
    <property type="protein sequence ID" value="GAA4442285.1"/>
    <property type="molecule type" value="Genomic_DNA"/>
</dbReference>
<feature type="domain" description="FecR protein" evidence="1">
    <location>
        <begin position="118"/>
        <end position="206"/>
    </location>
</feature>
<dbReference type="InterPro" id="IPR012373">
    <property type="entry name" value="Ferrdict_sens_TM"/>
</dbReference>
<dbReference type="Gene3D" id="2.60.120.1440">
    <property type="match status" value="1"/>
</dbReference>
<gene>
    <name evidence="3" type="ORF">GCM10023091_28800</name>
</gene>
<evidence type="ECO:0008006" key="5">
    <source>
        <dbReference type="Google" id="ProtNLM"/>
    </source>
</evidence>
<evidence type="ECO:0000313" key="3">
    <source>
        <dbReference type="EMBL" id="GAA4442285.1"/>
    </source>
</evidence>
<evidence type="ECO:0000313" key="4">
    <source>
        <dbReference type="Proteomes" id="UP001501508"/>
    </source>
</evidence>
<dbReference type="InterPro" id="IPR032508">
    <property type="entry name" value="FecR_C"/>
</dbReference>
<dbReference type="PANTHER" id="PTHR30273">
    <property type="entry name" value="PERIPLASMIC SIGNAL SENSOR AND SIGMA FACTOR ACTIVATOR FECR-RELATED"/>
    <property type="match status" value="1"/>
</dbReference>
<sequence>MLLERYQKGVSTTKEKRIMDIWYDSLEAEQEERPGLSEEELKKEMWLDISAKMRRGPGYRSVEEKRWWQSDYFKVAAAAVLLLSGYILYWSQPFRQALISGVPDSEISQLEKASNAATVARKIVLSDGSNVTLDPGAVLFYAKEFSRNKRIVYLKGNGMFEVARDPGRPFFVYTDDIVTKVLGTSFTIRKAERSGAIEVAVITGKVMVEKTAGSNDRAGLSAEKGVTLTPNRKVTYYARSEQYVTGLVDAPRIIEKGDDYHKPDAFVFREIPLSTVLEKLEKAYGIKIEVSSERLNNCRITADLSKDDLYGRLEIICAAVNARFELTGDKVMVAGQGCDL</sequence>
<dbReference type="Gene3D" id="3.55.50.30">
    <property type="match status" value="1"/>
</dbReference>
<dbReference type="Pfam" id="PF16344">
    <property type="entry name" value="FecR_C"/>
    <property type="match status" value="1"/>
</dbReference>
<dbReference type="Pfam" id="PF04773">
    <property type="entry name" value="FecR"/>
    <property type="match status" value="1"/>
</dbReference>
<feature type="domain" description="Protein FecR C-terminal" evidence="2">
    <location>
        <begin position="266"/>
        <end position="333"/>
    </location>
</feature>
<protein>
    <recommendedName>
        <fullName evidence="5">FecR family protein</fullName>
    </recommendedName>
</protein>
<name>A0ABP8M3T2_9BACT</name>
<keyword evidence="4" id="KW-1185">Reference proteome</keyword>
<proteinExistence type="predicted"/>
<accession>A0ABP8M3T2</accession>
<dbReference type="PANTHER" id="PTHR30273:SF2">
    <property type="entry name" value="PROTEIN FECR"/>
    <property type="match status" value="1"/>
</dbReference>
<dbReference type="InterPro" id="IPR006860">
    <property type="entry name" value="FecR"/>
</dbReference>
<organism evidence="3 4">
    <name type="scientific">Ravibacter arvi</name>
    <dbReference type="NCBI Taxonomy" id="2051041"/>
    <lineage>
        <taxon>Bacteria</taxon>
        <taxon>Pseudomonadati</taxon>
        <taxon>Bacteroidota</taxon>
        <taxon>Cytophagia</taxon>
        <taxon>Cytophagales</taxon>
        <taxon>Spirosomataceae</taxon>
        <taxon>Ravibacter</taxon>
    </lineage>
</organism>